<organism evidence="1 2">
    <name type="scientific">Campylobacter concisus UNSW3</name>
    <dbReference type="NCBI Taxonomy" id="1242966"/>
    <lineage>
        <taxon>Bacteria</taxon>
        <taxon>Pseudomonadati</taxon>
        <taxon>Campylobacterota</taxon>
        <taxon>Epsilonproteobacteria</taxon>
        <taxon>Campylobacterales</taxon>
        <taxon>Campylobacteraceae</taxon>
        <taxon>Campylobacter</taxon>
    </lineage>
</organism>
<name>U2F1P8_9BACT</name>
<dbReference type="AlphaFoldDB" id="U2F1P8"/>
<gene>
    <name evidence="1" type="ORF">UNSW3_1205</name>
</gene>
<evidence type="ECO:0000313" key="1">
    <source>
        <dbReference type="EMBL" id="ERJ23830.1"/>
    </source>
</evidence>
<comment type="caution">
    <text evidence="1">The sequence shown here is derived from an EMBL/GenBank/DDBJ whole genome shotgun (WGS) entry which is preliminary data.</text>
</comment>
<proteinExistence type="predicted"/>
<evidence type="ECO:0000313" key="2">
    <source>
        <dbReference type="Proteomes" id="UP000016636"/>
    </source>
</evidence>
<protein>
    <submittedName>
        <fullName evidence="1">Uncharacterized protein</fullName>
    </submittedName>
</protein>
<sequence>MQRATTLCLRVILLMLFLKKCSDKPKNQALLKCKFLLKGLF</sequence>
<reference evidence="1 2" key="1">
    <citation type="journal article" date="2013" name="BMC Genomics">
        <title>Comparative genomics of Campylobacter concisus isolates reveals genetic diversity and provides insights into disease association.</title>
        <authorList>
            <person name="Deshpande N.P."/>
            <person name="Kaakoush N.O."/>
            <person name="Wilkins M.R."/>
            <person name="Mitchell H.M."/>
        </authorList>
    </citation>
    <scope>NUCLEOTIDE SEQUENCE [LARGE SCALE GENOMIC DNA]</scope>
    <source>
        <strain evidence="1 2">UNSW3</strain>
    </source>
</reference>
<dbReference type="Proteomes" id="UP000016636">
    <property type="component" value="Unassembled WGS sequence"/>
</dbReference>
<dbReference type="EMBL" id="ANNE01000003">
    <property type="protein sequence ID" value="ERJ23830.1"/>
    <property type="molecule type" value="Genomic_DNA"/>
</dbReference>
<accession>U2F1P8</accession>